<evidence type="ECO:0000256" key="6">
    <source>
        <dbReference type="ARBA" id="ARBA00022763"/>
    </source>
</evidence>
<evidence type="ECO:0000256" key="8">
    <source>
        <dbReference type="ARBA" id="ARBA00023204"/>
    </source>
</evidence>
<evidence type="ECO:0000256" key="2">
    <source>
        <dbReference type="ARBA" id="ARBA00002631"/>
    </source>
</evidence>
<evidence type="ECO:0000256" key="3">
    <source>
        <dbReference type="ARBA" id="ARBA00008184"/>
    </source>
</evidence>
<dbReference type="NCBIfam" id="NF003588">
    <property type="entry name" value="PRK05254.1-1"/>
    <property type="match status" value="1"/>
</dbReference>
<keyword evidence="14" id="KW-1185">Reference proteome</keyword>
<comment type="subcellular location">
    <subcellularLocation>
        <location evidence="9">Cytoplasm</location>
    </subcellularLocation>
</comment>
<evidence type="ECO:0000256" key="5">
    <source>
        <dbReference type="ARBA" id="ARBA00018429"/>
    </source>
</evidence>
<keyword evidence="9" id="KW-0963">Cytoplasm</keyword>
<evidence type="ECO:0000313" key="14">
    <source>
        <dbReference type="Proteomes" id="UP000563426"/>
    </source>
</evidence>
<dbReference type="EC" id="3.2.2.27" evidence="4 9"/>
<proteinExistence type="inferred from homology"/>
<dbReference type="InterPro" id="IPR002043">
    <property type="entry name" value="UDG_fam1"/>
</dbReference>
<dbReference type="Pfam" id="PF03167">
    <property type="entry name" value="UDG"/>
    <property type="match status" value="1"/>
</dbReference>
<dbReference type="SMART" id="SM00986">
    <property type="entry name" value="UDG"/>
    <property type="match status" value="1"/>
</dbReference>
<keyword evidence="7 9" id="KW-0378">Hydrolase</keyword>
<dbReference type="FunFam" id="3.40.470.10:FF:000001">
    <property type="entry name" value="Uracil-DNA glycosylase"/>
    <property type="match status" value="1"/>
</dbReference>
<reference evidence="13 14" key="1">
    <citation type="submission" date="2020-05" db="EMBL/GenBank/DDBJ databases">
        <authorList>
            <person name="Whitworth D."/>
        </authorList>
    </citation>
    <scope>NUCLEOTIDE SEQUENCE [LARGE SCALE GENOMIC DNA]</scope>
    <source>
        <strain evidence="13 14">AB043B</strain>
    </source>
</reference>
<dbReference type="EMBL" id="JABFJV010000081">
    <property type="protein sequence ID" value="NOK34750.1"/>
    <property type="molecule type" value="Genomic_DNA"/>
</dbReference>
<evidence type="ECO:0000313" key="13">
    <source>
        <dbReference type="EMBL" id="NOK34750.1"/>
    </source>
</evidence>
<dbReference type="NCBIfam" id="NF003591">
    <property type="entry name" value="PRK05254.1-4"/>
    <property type="match status" value="1"/>
</dbReference>
<accession>A0A3A8IF88</accession>
<dbReference type="AlphaFoldDB" id="A0A3A8IF88"/>
<comment type="function">
    <text evidence="2 9 11">Excises uracil residues from the DNA which can arise as a result of misincorporation of dUMP residues by DNA polymerase or due to deamination of cytosine.</text>
</comment>
<organism evidence="13 14">
    <name type="scientific">Corallococcus exercitus</name>
    <dbReference type="NCBI Taxonomy" id="2316736"/>
    <lineage>
        <taxon>Bacteria</taxon>
        <taxon>Pseudomonadati</taxon>
        <taxon>Myxococcota</taxon>
        <taxon>Myxococcia</taxon>
        <taxon>Myxococcales</taxon>
        <taxon>Cystobacterineae</taxon>
        <taxon>Myxococcaceae</taxon>
        <taxon>Corallococcus</taxon>
    </lineage>
</organism>
<protein>
    <recommendedName>
        <fullName evidence="5 9">Uracil-DNA glycosylase</fullName>
        <shortName evidence="9">UDG</shortName>
        <ecNumber evidence="4 9">3.2.2.27</ecNumber>
    </recommendedName>
</protein>
<dbReference type="SMART" id="SM00987">
    <property type="entry name" value="UreE_C"/>
    <property type="match status" value="1"/>
</dbReference>
<dbReference type="PANTHER" id="PTHR11264:SF0">
    <property type="entry name" value="URACIL-DNA GLYCOSYLASE"/>
    <property type="match status" value="1"/>
</dbReference>
<dbReference type="OrthoDB" id="9804372at2"/>
<evidence type="ECO:0000256" key="4">
    <source>
        <dbReference type="ARBA" id="ARBA00012030"/>
    </source>
</evidence>
<dbReference type="InterPro" id="IPR005122">
    <property type="entry name" value="Uracil-DNA_glycosylase-like"/>
</dbReference>
<dbReference type="PANTHER" id="PTHR11264">
    <property type="entry name" value="URACIL-DNA GLYCOSYLASE"/>
    <property type="match status" value="1"/>
</dbReference>
<evidence type="ECO:0000256" key="10">
    <source>
        <dbReference type="PROSITE-ProRule" id="PRU10072"/>
    </source>
</evidence>
<dbReference type="GO" id="GO:0005737">
    <property type="term" value="C:cytoplasm"/>
    <property type="evidence" value="ECO:0007669"/>
    <property type="project" value="UniProtKB-SubCell"/>
</dbReference>
<gene>
    <name evidence="9" type="primary">ung</name>
    <name evidence="13" type="ORF">HMI49_16245</name>
</gene>
<feature type="active site" description="Proton acceptor" evidence="9 10">
    <location>
        <position position="67"/>
    </location>
</feature>
<dbReference type="HAMAP" id="MF_00148">
    <property type="entry name" value="UDG"/>
    <property type="match status" value="1"/>
</dbReference>
<dbReference type="PROSITE" id="PS00130">
    <property type="entry name" value="U_DNA_GLYCOSYLASE"/>
    <property type="match status" value="1"/>
</dbReference>
<dbReference type="Gene3D" id="3.40.470.10">
    <property type="entry name" value="Uracil-DNA glycosylase-like domain"/>
    <property type="match status" value="1"/>
</dbReference>
<dbReference type="RefSeq" id="WP_120524353.1">
    <property type="nucleotide sequence ID" value="NZ_JABFJV010000081.1"/>
</dbReference>
<dbReference type="InterPro" id="IPR018085">
    <property type="entry name" value="Ura-DNA_Glyclase_AS"/>
</dbReference>
<evidence type="ECO:0000256" key="11">
    <source>
        <dbReference type="RuleBase" id="RU003780"/>
    </source>
</evidence>
<dbReference type="GO" id="GO:0004844">
    <property type="term" value="F:uracil DNA N-glycosylase activity"/>
    <property type="evidence" value="ECO:0007669"/>
    <property type="project" value="UniProtKB-UniRule"/>
</dbReference>
<evidence type="ECO:0000259" key="12">
    <source>
        <dbReference type="SMART" id="SM00986"/>
    </source>
</evidence>
<dbReference type="NCBIfam" id="TIGR00628">
    <property type="entry name" value="ung"/>
    <property type="match status" value="1"/>
</dbReference>
<feature type="domain" description="Uracil-DNA glycosylase-like" evidence="12">
    <location>
        <begin position="52"/>
        <end position="212"/>
    </location>
</feature>
<evidence type="ECO:0000256" key="7">
    <source>
        <dbReference type="ARBA" id="ARBA00022801"/>
    </source>
</evidence>
<name>A0A3A8IF88_9BACT</name>
<evidence type="ECO:0000256" key="1">
    <source>
        <dbReference type="ARBA" id="ARBA00001400"/>
    </source>
</evidence>
<dbReference type="GO" id="GO:0097510">
    <property type="term" value="P:base-excision repair, AP site formation via deaminated base removal"/>
    <property type="evidence" value="ECO:0007669"/>
    <property type="project" value="TreeGrafter"/>
</dbReference>
<comment type="caution">
    <text evidence="13">The sequence shown here is derived from an EMBL/GenBank/DDBJ whole genome shotgun (WGS) entry which is preliminary data.</text>
</comment>
<keyword evidence="13" id="KW-0326">Glycosidase</keyword>
<comment type="catalytic activity">
    <reaction evidence="1 9 11">
        <text>Hydrolyzes single-stranded DNA or mismatched double-stranded DNA and polynucleotides, releasing free uracil.</text>
        <dbReference type="EC" id="3.2.2.27"/>
    </reaction>
</comment>
<dbReference type="NCBIfam" id="NF003589">
    <property type="entry name" value="PRK05254.1-2"/>
    <property type="match status" value="1"/>
</dbReference>
<dbReference type="NCBIfam" id="NF003592">
    <property type="entry name" value="PRK05254.1-5"/>
    <property type="match status" value="1"/>
</dbReference>
<sequence>MSLADGLPEDWKEVLHDAIHAPSFKELEKFLKQERKEHTVFPSEEDLFSAFRFTPYADVRVLLLGQDPYHGPGQAHGLAFSVKPGVPPPPSLVNMFKELQSDVGAPKPRDGSLIPWAKRGVFLLNTVLTVRQASPNSHAKHGWEPFTDAVIRAVSAKEDAVVFLLWGKPAQKKKALIDGDRHVILEGVHPSPLSASKGFFGSKPYSTTNAALKKHGQPTIDWTLPS</sequence>
<dbReference type="Proteomes" id="UP000563426">
    <property type="component" value="Unassembled WGS sequence"/>
</dbReference>
<evidence type="ECO:0000256" key="9">
    <source>
        <dbReference type="HAMAP-Rule" id="MF_00148"/>
    </source>
</evidence>
<dbReference type="InterPro" id="IPR036895">
    <property type="entry name" value="Uracil-DNA_glycosylase-like_sf"/>
</dbReference>
<keyword evidence="6 9" id="KW-0227">DNA damage</keyword>
<comment type="similarity">
    <text evidence="3 9 11">Belongs to the uracil-DNA glycosylase (UDG) superfamily. UNG family.</text>
</comment>
<dbReference type="CDD" id="cd10027">
    <property type="entry name" value="UDG-F1-like"/>
    <property type="match status" value="1"/>
</dbReference>
<keyword evidence="8 9" id="KW-0234">DNA repair</keyword>
<dbReference type="SUPFAM" id="SSF52141">
    <property type="entry name" value="Uracil-DNA glycosylase-like"/>
    <property type="match status" value="1"/>
</dbReference>